<comment type="similarity">
    <text evidence="2">Belongs to the UPF0410 family.</text>
</comment>
<dbReference type="InterPro" id="IPR007341">
    <property type="entry name" value="Transgly_assoc"/>
</dbReference>
<protein>
    <submittedName>
        <fullName evidence="8">Transglycosylase</fullName>
    </submittedName>
</protein>
<evidence type="ECO:0000256" key="1">
    <source>
        <dbReference type="ARBA" id="ARBA00004651"/>
    </source>
</evidence>
<organism evidence="8 9">
    <name type="scientific">Lacimicrobium alkaliphilum</name>
    <dbReference type="NCBI Taxonomy" id="1526571"/>
    <lineage>
        <taxon>Bacteria</taxon>
        <taxon>Pseudomonadati</taxon>
        <taxon>Pseudomonadota</taxon>
        <taxon>Gammaproteobacteria</taxon>
        <taxon>Alteromonadales</taxon>
        <taxon>Alteromonadaceae</taxon>
        <taxon>Lacimicrobium</taxon>
    </lineage>
</organism>
<evidence type="ECO:0000256" key="7">
    <source>
        <dbReference type="SAM" id="Phobius"/>
    </source>
</evidence>
<dbReference type="EMBL" id="BMGJ01000002">
    <property type="protein sequence ID" value="GGD54441.1"/>
    <property type="molecule type" value="Genomic_DNA"/>
</dbReference>
<name>A0ABQ1R3I7_9ALTE</name>
<feature type="transmembrane region" description="Helical" evidence="7">
    <location>
        <begin position="60"/>
        <end position="82"/>
    </location>
</feature>
<evidence type="ECO:0000313" key="8">
    <source>
        <dbReference type="EMBL" id="GGD54441.1"/>
    </source>
</evidence>
<accession>A0ABQ1R3I7</accession>
<keyword evidence="9" id="KW-1185">Reference proteome</keyword>
<dbReference type="PANTHER" id="PTHR33884:SF3">
    <property type="entry name" value="UPF0410 PROTEIN YMGE"/>
    <property type="match status" value="1"/>
</dbReference>
<reference evidence="9" key="1">
    <citation type="journal article" date="2019" name="Int. J. Syst. Evol. Microbiol.">
        <title>The Global Catalogue of Microorganisms (GCM) 10K type strain sequencing project: providing services to taxonomists for standard genome sequencing and annotation.</title>
        <authorList>
            <consortium name="The Broad Institute Genomics Platform"/>
            <consortium name="The Broad Institute Genome Sequencing Center for Infectious Disease"/>
            <person name="Wu L."/>
            <person name="Ma J."/>
        </authorList>
    </citation>
    <scope>NUCLEOTIDE SEQUENCE [LARGE SCALE GENOMIC DNA]</scope>
    <source>
        <strain evidence="9">CGMCC 1.12923</strain>
    </source>
</reference>
<feature type="transmembrane region" description="Helical" evidence="7">
    <location>
        <begin position="6"/>
        <end position="22"/>
    </location>
</feature>
<gene>
    <name evidence="8" type="ORF">GCM10011357_07690</name>
</gene>
<dbReference type="Pfam" id="PF04226">
    <property type="entry name" value="Transgly_assoc"/>
    <property type="match status" value="1"/>
</dbReference>
<proteinExistence type="inferred from homology"/>
<evidence type="ECO:0000256" key="6">
    <source>
        <dbReference type="ARBA" id="ARBA00023136"/>
    </source>
</evidence>
<dbReference type="RefSeq" id="WP_099033043.1">
    <property type="nucleotide sequence ID" value="NZ_BMGJ01000002.1"/>
</dbReference>
<evidence type="ECO:0000256" key="4">
    <source>
        <dbReference type="ARBA" id="ARBA00022692"/>
    </source>
</evidence>
<keyword evidence="5 7" id="KW-1133">Transmembrane helix</keyword>
<keyword evidence="4 7" id="KW-0812">Transmembrane</keyword>
<keyword evidence="6 7" id="KW-0472">Membrane</keyword>
<comment type="subcellular location">
    <subcellularLocation>
        <location evidence="1">Cell membrane</location>
        <topology evidence="1">Multi-pass membrane protein</topology>
    </subcellularLocation>
</comment>
<evidence type="ECO:0000256" key="5">
    <source>
        <dbReference type="ARBA" id="ARBA00022989"/>
    </source>
</evidence>
<feature type="transmembrane region" description="Helical" evidence="7">
    <location>
        <begin position="29"/>
        <end position="48"/>
    </location>
</feature>
<comment type="caution">
    <text evidence="8">The sequence shown here is derived from an EMBL/GenBank/DDBJ whole genome shotgun (WGS) entry which is preliminary data.</text>
</comment>
<sequence>MGIIIWLIMGGVVGWIASIIMGTNGQQGIILNIVVGIVGALIGGWLIGPLLGAGSINDGLSIMSFVVSLIGAIILLAIVGLFQRRSAH</sequence>
<evidence type="ECO:0000313" key="9">
    <source>
        <dbReference type="Proteomes" id="UP000614272"/>
    </source>
</evidence>
<dbReference type="PANTHER" id="PTHR33884">
    <property type="entry name" value="UPF0410 PROTEIN YMGE"/>
    <property type="match status" value="1"/>
</dbReference>
<dbReference type="Proteomes" id="UP000614272">
    <property type="component" value="Unassembled WGS sequence"/>
</dbReference>
<keyword evidence="3" id="KW-1003">Cell membrane</keyword>
<evidence type="ECO:0000256" key="3">
    <source>
        <dbReference type="ARBA" id="ARBA00022475"/>
    </source>
</evidence>
<evidence type="ECO:0000256" key="2">
    <source>
        <dbReference type="ARBA" id="ARBA00011006"/>
    </source>
</evidence>